<reference evidence="1" key="1">
    <citation type="journal article" date="2014" name="Front. Microbiol.">
        <title>High frequency of phylogenetically diverse reductive dehalogenase-homologous genes in deep subseafloor sedimentary metagenomes.</title>
        <authorList>
            <person name="Kawai M."/>
            <person name="Futagami T."/>
            <person name="Toyoda A."/>
            <person name="Takaki Y."/>
            <person name="Nishi S."/>
            <person name="Hori S."/>
            <person name="Arai W."/>
            <person name="Tsubouchi T."/>
            <person name="Morono Y."/>
            <person name="Uchiyama I."/>
            <person name="Ito T."/>
            <person name="Fujiyama A."/>
            <person name="Inagaki F."/>
            <person name="Takami H."/>
        </authorList>
    </citation>
    <scope>NUCLEOTIDE SEQUENCE</scope>
    <source>
        <strain evidence="1">Expedition CK06-06</strain>
    </source>
</reference>
<proteinExistence type="predicted"/>
<evidence type="ECO:0000313" key="1">
    <source>
        <dbReference type="EMBL" id="GAH44962.1"/>
    </source>
</evidence>
<dbReference type="Gene3D" id="3.90.420.10">
    <property type="entry name" value="Oxidoreductase, molybdopterin-binding domain"/>
    <property type="match status" value="1"/>
</dbReference>
<gene>
    <name evidence="1" type="ORF">S03H2_19338</name>
</gene>
<dbReference type="SUPFAM" id="SSF56524">
    <property type="entry name" value="Oxidoreductase molybdopterin-binding domain"/>
    <property type="match status" value="1"/>
</dbReference>
<protein>
    <recommendedName>
        <fullName evidence="2">Oxidoreductase molybdopterin-binding domain-containing protein</fullName>
    </recommendedName>
</protein>
<feature type="non-terminal residue" evidence="1">
    <location>
        <position position="1"/>
    </location>
</feature>
<dbReference type="EMBL" id="BARU01010094">
    <property type="protein sequence ID" value="GAH44962.1"/>
    <property type="molecule type" value="Genomic_DNA"/>
</dbReference>
<organism evidence="1">
    <name type="scientific">marine sediment metagenome</name>
    <dbReference type="NCBI Taxonomy" id="412755"/>
    <lineage>
        <taxon>unclassified sequences</taxon>
        <taxon>metagenomes</taxon>
        <taxon>ecological metagenomes</taxon>
    </lineage>
</organism>
<dbReference type="InterPro" id="IPR036374">
    <property type="entry name" value="OxRdtase_Mopterin-bd_sf"/>
</dbReference>
<evidence type="ECO:0008006" key="2">
    <source>
        <dbReference type="Google" id="ProtNLM"/>
    </source>
</evidence>
<accession>X1FJ59</accession>
<name>X1FJ59_9ZZZZ</name>
<sequence length="43" mass="5243">KWGYKWIKWITEIELSDDVDYKGYWESRGYSDSGDLDKGFFEE</sequence>
<comment type="caution">
    <text evidence="1">The sequence shown here is derived from an EMBL/GenBank/DDBJ whole genome shotgun (WGS) entry which is preliminary data.</text>
</comment>
<dbReference type="AlphaFoldDB" id="X1FJ59"/>